<dbReference type="EMBL" id="EU372836">
    <property type="protein sequence ID" value="ABY83564.1"/>
    <property type="molecule type" value="Genomic_DNA"/>
</dbReference>
<feature type="compositionally biased region" description="Pro residues" evidence="1">
    <location>
        <begin position="1"/>
        <end position="10"/>
    </location>
</feature>
<feature type="region of interest" description="Disordered" evidence="1">
    <location>
        <begin position="142"/>
        <end position="180"/>
    </location>
</feature>
<proteinExistence type="predicted"/>
<feature type="compositionally biased region" description="Low complexity" evidence="1">
    <location>
        <begin position="79"/>
        <end position="92"/>
    </location>
</feature>
<feature type="region of interest" description="Disordered" evidence="1">
    <location>
        <begin position="1"/>
        <end position="105"/>
    </location>
</feature>
<evidence type="ECO:0000256" key="1">
    <source>
        <dbReference type="SAM" id="MobiDB-lite"/>
    </source>
</evidence>
<feature type="region of interest" description="Disordered" evidence="1">
    <location>
        <begin position="672"/>
        <end position="727"/>
    </location>
</feature>
<keyword evidence="2" id="KW-0614">Plasmid</keyword>
<accession>B0LU83</accession>
<name>B0LU83_9ACTN</name>
<dbReference type="AlphaFoldDB" id="B0LU83"/>
<gene>
    <name evidence="2" type="ORF">pSHK1.95</name>
</gene>
<sequence>MPGGPAPPAGPALLPDPEENFRCPSAPRPAASSWSASPTPRPRPCWPPPRTWPPPAPSTSACCWPARSVSAAPSPPWPRTRAPAASSCATPRSSPPSPSTSPLMTTTGWGIDAGLAAGWLACGWLIAPLSRHRRRLAPALAAPTPPPALTAAEPEEFEAESVEEPASPHPDDHPDPFTRGVRSMWERAGLPGRTLVITTDRHEGYDIDCTLLVRALEEGRPISGLTKAQVAAAVGVDETDVHLAPVQRQSDGRQGGPGWMEVRITPEAAARRRKAPTTREWWDDHIATGPVPGSSFVQKVRDETRKVTHYVAQVPEELGEARVDQHALAAVLKTKYDEGRLFVTTDGNQVLVSLWDTSPLAQTFPATRELLTPDKDGRWVTGYLGNGQPARNRVYTDRGAAHGLFVAPSGGGKTQLMALHIAADALFGAVVMLATEAPDEKTLALGEHTARYGVGALYMVRLLRTMAALMEIRGEMLWDDGQIHEWDPTRPGCPYSPFSGYLDEFLSAARNLLYGDEIMDLAETVSVKGRKYAVGIKVAGQSIYVQDGFTQLLCENLRENCIPVVLKVAPKKVNEMFKTLGIAGENIPDPLPRSFSTSEAGRIERVMRGEPEPPADSNTGGAGWIVEGKHPEVLRTLFINFKQSLDPYFPDTITPLTDHEITELDARGLWFDWTQPPRPGEFGDIEDDDEDSDEDRPPTSHGRTSGSRAGLSSPREALDAIKRLSNA</sequence>
<feature type="compositionally biased region" description="Low complexity" evidence="1">
    <location>
        <begin position="22"/>
        <end position="38"/>
    </location>
</feature>
<evidence type="ECO:0000313" key="2">
    <source>
        <dbReference type="EMBL" id="ABY83564.1"/>
    </source>
</evidence>
<feature type="compositionally biased region" description="Pro residues" evidence="1">
    <location>
        <begin position="39"/>
        <end position="57"/>
    </location>
</feature>
<feature type="compositionally biased region" description="Basic and acidic residues" evidence="1">
    <location>
        <begin position="716"/>
        <end position="727"/>
    </location>
</feature>
<organism evidence="2">
    <name type="scientific">Streptomyces sp. HK1</name>
    <dbReference type="NCBI Taxonomy" id="405041"/>
    <lineage>
        <taxon>Bacteria</taxon>
        <taxon>Bacillati</taxon>
        <taxon>Actinomycetota</taxon>
        <taxon>Actinomycetes</taxon>
        <taxon>Kitasatosporales</taxon>
        <taxon>Streptomycetaceae</taxon>
        <taxon>Streptomyces</taxon>
    </lineage>
</organism>
<feature type="compositionally biased region" description="Acidic residues" evidence="1">
    <location>
        <begin position="683"/>
        <end position="694"/>
    </location>
</feature>
<geneLocation type="plasmid" evidence="2">
    <name>pSHK1</name>
</geneLocation>
<feature type="compositionally biased region" description="Low complexity" evidence="1">
    <location>
        <begin position="58"/>
        <end position="72"/>
    </location>
</feature>
<protein>
    <submittedName>
        <fullName evidence="2">Putative plasmid transfer protein</fullName>
    </submittedName>
</protein>
<feature type="compositionally biased region" description="Acidic residues" evidence="1">
    <location>
        <begin position="153"/>
        <end position="163"/>
    </location>
</feature>
<reference evidence="2" key="1">
    <citation type="journal article" date="2011" name="Acta Biochim. Biophys. Sin.">
        <title>Characterization of the multiple CRISPR loci on Streptomyces linear plasmid pSHK1.</title>
        <authorList>
            <person name="Guo P."/>
            <person name="Cheng Q."/>
            <person name="Xie P."/>
            <person name="Fan Y."/>
            <person name="Jiang W."/>
            <person name="Qin Z."/>
        </authorList>
    </citation>
    <scope>NUCLEOTIDE SEQUENCE</scope>
    <source>
        <strain evidence="2">HK1</strain>
        <plasmid evidence="2">pSHK1</plasmid>
    </source>
</reference>